<dbReference type="Gene3D" id="1.10.510.10">
    <property type="entry name" value="Transferase(Phosphotransferase) domain 1"/>
    <property type="match status" value="1"/>
</dbReference>
<feature type="compositionally biased region" description="Polar residues" evidence="12">
    <location>
        <begin position="157"/>
        <end position="180"/>
    </location>
</feature>
<dbReference type="InterPro" id="IPR017441">
    <property type="entry name" value="Protein_kinase_ATP_BS"/>
</dbReference>
<dbReference type="PANTHER" id="PTHR24346:SF82">
    <property type="entry name" value="KP78A-RELATED"/>
    <property type="match status" value="1"/>
</dbReference>
<keyword evidence="3" id="KW-0808">Transferase</keyword>
<evidence type="ECO:0000313" key="14">
    <source>
        <dbReference type="EMBL" id="KAF5398879.1"/>
    </source>
</evidence>
<evidence type="ECO:0000256" key="2">
    <source>
        <dbReference type="ARBA" id="ARBA00022527"/>
    </source>
</evidence>
<accession>A0A8J4TGU0</accession>
<comment type="similarity">
    <text evidence="7">Belongs to the protein kinase superfamily. CAMK Ser/Thr protein kinase family. Smok subfamily.</text>
</comment>
<dbReference type="GO" id="GO:0005524">
    <property type="term" value="F:ATP binding"/>
    <property type="evidence" value="ECO:0007669"/>
    <property type="project" value="UniProtKB-UniRule"/>
</dbReference>
<dbReference type="FunFam" id="3.30.200.20:FF:000003">
    <property type="entry name" value="Non-specific serine/threonine protein kinase"/>
    <property type="match status" value="1"/>
</dbReference>
<dbReference type="InterPro" id="IPR011009">
    <property type="entry name" value="Kinase-like_dom_sf"/>
</dbReference>
<keyword evidence="4 10" id="KW-0547">Nucleotide-binding</keyword>
<dbReference type="Pfam" id="PF00069">
    <property type="entry name" value="Pkinase"/>
    <property type="match status" value="1"/>
</dbReference>
<keyword evidence="5 14" id="KW-0418">Kinase</keyword>
<dbReference type="GO" id="GO:0050321">
    <property type="term" value="F:tau-protein kinase activity"/>
    <property type="evidence" value="ECO:0007669"/>
    <property type="project" value="TreeGrafter"/>
</dbReference>
<evidence type="ECO:0000256" key="6">
    <source>
        <dbReference type="ARBA" id="ARBA00022840"/>
    </source>
</evidence>
<evidence type="ECO:0000256" key="3">
    <source>
        <dbReference type="ARBA" id="ARBA00022679"/>
    </source>
</evidence>
<evidence type="ECO:0000256" key="11">
    <source>
        <dbReference type="RuleBase" id="RU000304"/>
    </source>
</evidence>
<evidence type="ECO:0000256" key="10">
    <source>
        <dbReference type="PROSITE-ProRule" id="PRU10141"/>
    </source>
</evidence>
<dbReference type="GO" id="GO:0000226">
    <property type="term" value="P:microtubule cytoskeleton organization"/>
    <property type="evidence" value="ECO:0007669"/>
    <property type="project" value="TreeGrafter"/>
</dbReference>
<dbReference type="SMART" id="SM00220">
    <property type="entry name" value="S_TKc"/>
    <property type="match status" value="1"/>
</dbReference>
<evidence type="ECO:0000259" key="13">
    <source>
        <dbReference type="PROSITE" id="PS50011"/>
    </source>
</evidence>
<feature type="compositionally biased region" description="Polar residues" evidence="12">
    <location>
        <begin position="100"/>
        <end position="121"/>
    </location>
</feature>
<feature type="domain" description="Protein kinase" evidence="13">
    <location>
        <begin position="226"/>
        <end position="459"/>
    </location>
</feature>
<dbReference type="SUPFAM" id="SSF56112">
    <property type="entry name" value="Protein kinase-like (PK-like)"/>
    <property type="match status" value="1"/>
</dbReference>
<dbReference type="EMBL" id="LUCH01004557">
    <property type="protein sequence ID" value="KAF5398879.1"/>
    <property type="molecule type" value="Genomic_DNA"/>
</dbReference>
<evidence type="ECO:0000256" key="9">
    <source>
        <dbReference type="ARBA" id="ARBA00048679"/>
    </source>
</evidence>
<evidence type="ECO:0000256" key="5">
    <source>
        <dbReference type="ARBA" id="ARBA00022777"/>
    </source>
</evidence>
<dbReference type="GO" id="GO:0035556">
    <property type="term" value="P:intracellular signal transduction"/>
    <property type="evidence" value="ECO:0007669"/>
    <property type="project" value="TreeGrafter"/>
</dbReference>
<sequence>MPSSAHSVCYTGPSIIVPQLPAQPMHAYYYKNAVPTGAGTSGGVASPLMPMPSARTRLVLQDSVNSTAAQTTSTVATAGRFNSPSPHPSSATKYPRSTHVRGNQQQVNGVSTNSPDAMSVSMQSSSTNYHYWPSAAAAAVATTANTNTAASNNATSPHSHINSNSNYATITNPPSNTSHSITHDFQLKQNGSAKPSSNGLAKLTSTTTGGSSGRPLWKERPHVGRYSLIRTIGKGNFAKVKLAQHLTTGMQVAVKVIDKTLLNHSSMQKLFREVRVLKTLNHPNIIKLLEVIESERHLYLVMEYASGGEVFDYLVSHGKMKEAQARVKFRQIVSAVQYCHQKMVVHRDLKAENLLLDADMNIKIADFGFSNYFSTTQKLDTFCGSPPYAAPELFLGRKYEGPEVDVWSLGVILYTLVSGTLPFDGKNLKVSLSVFCVCCGSACAVCPSRVINGSSTFVH</sequence>
<feature type="region of interest" description="Disordered" evidence="12">
    <location>
        <begin position="148"/>
        <end position="218"/>
    </location>
</feature>
<dbReference type="InterPro" id="IPR000719">
    <property type="entry name" value="Prot_kinase_dom"/>
</dbReference>
<reference evidence="14" key="1">
    <citation type="submission" date="2019-05" db="EMBL/GenBank/DDBJ databases">
        <title>Annotation for the trematode Paragonimus heterotremus.</title>
        <authorList>
            <person name="Choi Y.-J."/>
        </authorList>
    </citation>
    <scope>NUCLEOTIDE SEQUENCE</scope>
    <source>
        <strain evidence="14">LC</strain>
    </source>
</reference>
<dbReference type="InterPro" id="IPR008271">
    <property type="entry name" value="Ser/Thr_kinase_AS"/>
</dbReference>
<dbReference type="AlphaFoldDB" id="A0A8J4TGU0"/>
<keyword evidence="15" id="KW-1185">Reference proteome</keyword>
<feature type="region of interest" description="Disordered" evidence="12">
    <location>
        <begin position="69"/>
        <end position="121"/>
    </location>
</feature>
<name>A0A8J4TGU0_9TREM</name>
<evidence type="ECO:0000313" key="15">
    <source>
        <dbReference type="Proteomes" id="UP000748531"/>
    </source>
</evidence>
<dbReference type="PROSITE" id="PS50011">
    <property type="entry name" value="PROTEIN_KINASE_DOM"/>
    <property type="match status" value="1"/>
</dbReference>
<gene>
    <name evidence="14" type="ORF">PHET_07796</name>
</gene>
<dbReference type="PROSITE" id="PS00108">
    <property type="entry name" value="PROTEIN_KINASE_ST"/>
    <property type="match status" value="1"/>
</dbReference>
<evidence type="ECO:0000256" key="1">
    <source>
        <dbReference type="ARBA" id="ARBA00012513"/>
    </source>
</evidence>
<evidence type="ECO:0000256" key="12">
    <source>
        <dbReference type="SAM" id="MobiDB-lite"/>
    </source>
</evidence>
<dbReference type="PROSITE" id="PS00107">
    <property type="entry name" value="PROTEIN_KINASE_ATP"/>
    <property type="match status" value="1"/>
</dbReference>
<evidence type="ECO:0000256" key="7">
    <source>
        <dbReference type="ARBA" id="ARBA00038181"/>
    </source>
</evidence>
<proteinExistence type="inferred from homology"/>
<comment type="catalytic activity">
    <reaction evidence="9">
        <text>L-seryl-[protein] + ATP = O-phospho-L-seryl-[protein] + ADP + H(+)</text>
        <dbReference type="Rhea" id="RHEA:17989"/>
        <dbReference type="Rhea" id="RHEA-COMP:9863"/>
        <dbReference type="Rhea" id="RHEA-COMP:11604"/>
        <dbReference type="ChEBI" id="CHEBI:15378"/>
        <dbReference type="ChEBI" id="CHEBI:29999"/>
        <dbReference type="ChEBI" id="CHEBI:30616"/>
        <dbReference type="ChEBI" id="CHEBI:83421"/>
        <dbReference type="ChEBI" id="CHEBI:456216"/>
        <dbReference type="EC" id="2.7.11.1"/>
    </reaction>
</comment>
<feature type="binding site" evidence="10">
    <location>
        <position position="255"/>
    </location>
    <ligand>
        <name>ATP</name>
        <dbReference type="ChEBI" id="CHEBI:30616"/>
    </ligand>
</feature>
<dbReference type="Proteomes" id="UP000748531">
    <property type="component" value="Unassembled WGS sequence"/>
</dbReference>
<dbReference type="FunFam" id="1.10.510.10:FF:000002">
    <property type="entry name" value="Non-specific serine/threonine protein kinase"/>
    <property type="match status" value="1"/>
</dbReference>
<comment type="caution">
    <text evidence="14">The sequence shown here is derived from an EMBL/GenBank/DDBJ whole genome shotgun (WGS) entry which is preliminary data.</text>
</comment>
<keyword evidence="6 10" id="KW-0067">ATP-binding</keyword>
<dbReference type="EC" id="2.7.11.1" evidence="1"/>
<organism evidence="14 15">
    <name type="scientific">Paragonimus heterotremus</name>
    <dbReference type="NCBI Taxonomy" id="100268"/>
    <lineage>
        <taxon>Eukaryota</taxon>
        <taxon>Metazoa</taxon>
        <taxon>Spiralia</taxon>
        <taxon>Lophotrochozoa</taxon>
        <taxon>Platyhelminthes</taxon>
        <taxon>Trematoda</taxon>
        <taxon>Digenea</taxon>
        <taxon>Plagiorchiida</taxon>
        <taxon>Troglotremata</taxon>
        <taxon>Troglotrematidae</taxon>
        <taxon>Paragonimus</taxon>
    </lineage>
</organism>
<keyword evidence="2 11" id="KW-0723">Serine/threonine-protein kinase</keyword>
<dbReference type="GO" id="GO:0005737">
    <property type="term" value="C:cytoplasm"/>
    <property type="evidence" value="ECO:0007669"/>
    <property type="project" value="TreeGrafter"/>
</dbReference>
<dbReference type="PANTHER" id="PTHR24346">
    <property type="entry name" value="MAP/MICROTUBULE AFFINITY-REGULATING KINASE"/>
    <property type="match status" value="1"/>
</dbReference>
<feature type="compositionally biased region" description="Polar residues" evidence="12">
    <location>
        <begin position="80"/>
        <end position="92"/>
    </location>
</feature>
<dbReference type="OrthoDB" id="193931at2759"/>
<comment type="catalytic activity">
    <reaction evidence="8">
        <text>L-threonyl-[protein] + ATP = O-phospho-L-threonyl-[protein] + ADP + H(+)</text>
        <dbReference type="Rhea" id="RHEA:46608"/>
        <dbReference type="Rhea" id="RHEA-COMP:11060"/>
        <dbReference type="Rhea" id="RHEA-COMP:11605"/>
        <dbReference type="ChEBI" id="CHEBI:15378"/>
        <dbReference type="ChEBI" id="CHEBI:30013"/>
        <dbReference type="ChEBI" id="CHEBI:30616"/>
        <dbReference type="ChEBI" id="CHEBI:61977"/>
        <dbReference type="ChEBI" id="CHEBI:456216"/>
        <dbReference type="EC" id="2.7.11.1"/>
    </reaction>
</comment>
<protein>
    <recommendedName>
        <fullName evidence="1">non-specific serine/threonine protein kinase</fullName>
        <ecNumber evidence="1">2.7.11.1</ecNumber>
    </recommendedName>
</protein>
<evidence type="ECO:0000256" key="4">
    <source>
        <dbReference type="ARBA" id="ARBA00022741"/>
    </source>
</evidence>
<feature type="compositionally biased region" description="Low complexity" evidence="12">
    <location>
        <begin position="69"/>
        <end position="78"/>
    </location>
</feature>
<evidence type="ECO:0000256" key="8">
    <source>
        <dbReference type="ARBA" id="ARBA00047899"/>
    </source>
</evidence>
<feature type="compositionally biased region" description="Polar residues" evidence="12">
    <location>
        <begin position="187"/>
        <end position="199"/>
    </location>
</feature>